<gene>
    <name evidence="1" type="ORF">RHMOL_Rhmol12G0207100</name>
</gene>
<dbReference type="EMBL" id="CM046399">
    <property type="protein sequence ID" value="KAI8529212.1"/>
    <property type="molecule type" value="Genomic_DNA"/>
</dbReference>
<protein>
    <submittedName>
        <fullName evidence="1">Uncharacterized protein</fullName>
    </submittedName>
</protein>
<evidence type="ECO:0000313" key="2">
    <source>
        <dbReference type="Proteomes" id="UP001062846"/>
    </source>
</evidence>
<reference evidence="1" key="1">
    <citation type="submission" date="2022-02" db="EMBL/GenBank/DDBJ databases">
        <title>Plant Genome Project.</title>
        <authorList>
            <person name="Zhang R.-G."/>
        </authorList>
    </citation>
    <scope>NUCLEOTIDE SEQUENCE</scope>
    <source>
        <strain evidence="1">AT1</strain>
    </source>
</reference>
<organism evidence="1 2">
    <name type="scientific">Rhododendron molle</name>
    <name type="common">Chinese azalea</name>
    <name type="synonym">Azalea mollis</name>
    <dbReference type="NCBI Taxonomy" id="49168"/>
    <lineage>
        <taxon>Eukaryota</taxon>
        <taxon>Viridiplantae</taxon>
        <taxon>Streptophyta</taxon>
        <taxon>Embryophyta</taxon>
        <taxon>Tracheophyta</taxon>
        <taxon>Spermatophyta</taxon>
        <taxon>Magnoliopsida</taxon>
        <taxon>eudicotyledons</taxon>
        <taxon>Gunneridae</taxon>
        <taxon>Pentapetalae</taxon>
        <taxon>asterids</taxon>
        <taxon>Ericales</taxon>
        <taxon>Ericaceae</taxon>
        <taxon>Ericoideae</taxon>
        <taxon>Rhodoreae</taxon>
        <taxon>Rhododendron</taxon>
    </lineage>
</organism>
<comment type="caution">
    <text evidence="1">The sequence shown here is derived from an EMBL/GenBank/DDBJ whole genome shotgun (WGS) entry which is preliminary data.</text>
</comment>
<proteinExistence type="predicted"/>
<evidence type="ECO:0000313" key="1">
    <source>
        <dbReference type="EMBL" id="KAI8529212.1"/>
    </source>
</evidence>
<name>A0ACC0LLM2_RHOML</name>
<sequence length="263" mass="30193">MHPHFWSYKHTATSVPDFGLGDHSDEVIEGWQSCEDTHSGCKSETSLHIGRRKKEETMELGNSGTYSLGIHSGFGSEDEFNRASDRRSNCLLTQPFTVSDVKMALDQMAPPVSHLLFGGDSYVEHLWCFKWVLDDYCFQSGQGTYQSSERFSPKLFLHLRHWVKVVMIWLKESVKLNLDFIQQRLPGMVPLWNGPKILEDAEVHHRRVSHLLACFRGSTITVERTPDLCRAADCTLYQRGRVLENWKFISFLNLHSCTKEVVS</sequence>
<accession>A0ACC0LLM2</accession>
<keyword evidence="2" id="KW-1185">Reference proteome</keyword>
<dbReference type="Proteomes" id="UP001062846">
    <property type="component" value="Chromosome 12"/>
</dbReference>